<feature type="transmembrane region" description="Helical" evidence="1">
    <location>
        <begin position="28"/>
        <end position="46"/>
    </location>
</feature>
<dbReference type="AlphaFoldDB" id="A0A916SFS8"/>
<proteinExistence type="predicted"/>
<keyword evidence="1" id="KW-0812">Transmembrane</keyword>
<feature type="transmembrane region" description="Helical" evidence="1">
    <location>
        <begin position="58"/>
        <end position="78"/>
    </location>
</feature>
<keyword evidence="1" id="KW-1133">Transmembrane helix</keyword>
<dbReference type="Proteomes" id="UP000646478">
    <property type="component" value="Unassembled WGS sequence"/>
</dbReference>
<evidence type="ECO:0000256" key="1">
    <source>
        <dbReference type="SAM" id="Phobius"/>
    </source>
</evidence>
<evidence type="ECO:0000313" key="2">
    <source>
        <dbReference type="EMBL" id="GGA98359.1"/>
    </source>
</evidence>
<dbReference type="EMBL" id="BMHH01000011">
    <property type="protein sequence ID" value="GGA98359.1"/>
    <property type="molecule type" value="Genomic_DNA"/>
</dbReference>
<sequence>MMERQGPRASAVHAQGDKALQDPKTRNAAIAAFVILLGFGILWIAMPRIMLGIGSESPLLAGAFAALFVMAFFAVFWLRARQQRRNDSDR</sequence>
<keyword evidence="1" id="KW-0472">Membrane</keyword>
<organism evidence="2 3">
    <name type="scientific">Brucella endophytica</name>
    <dbReference type="NCBI Taxonomy" id="1963359"/>
    <lineage>
        <taxon>Bacteria</taxon>
        <taxon>Pseudomonadati</taxon>
        <taxon>Pseudomonadota</taxon>
        <taxon>Alphaproteobacteria</taxon>
        <taxon>Hyphomicrobiales</taxon>
        <taxon>Brucellaceae</taxon>
        <taxon>Brucella/Ochrobactrum group</taxon>
        <taxon>Brucella</taxon>
    </lineage>
</organism>
<keyword evidence="3" id="KW-1185">Reference proteome</keyword>
<reference evidence="2" key="2">
    <citation type="submission" date="2020-09" db="EMBL/GenBank/DDBJ databases">
        <authorList>
            <person name="Sun Q."/>
            <person name="Zhou Y."/>
        </authorList>
    </citation>
    <scope>NUCLEOTIDE SEQUENCE</scope>
    <source>
        <strain evidence="2">CGMCC 1.15082</strain>
    </source>
</reference>
<protein>
    <submittedName>
        <fullName evidence="2">Uncharacterized protein</fullName>
    </submittedName>
</protein>
<evidence type="ECO:0000313" key="3">
    <source>
        <dbReference type="Proteomes" id="UP000646478"/>
    </source>
</evidence>
<accession>A0A916SFS8</accession>
<reference evidence="2" key="1">
    <citation type="journal article" date="2014" name="Int. J. Syst. Evol. Microbiol.">
        <title>Complete genome sequence of Corynebacterium casei LMG S-19264T (=DSM 44701T), isolated from a smear-ripened cheese.</title>
        <authorList>
            <consortium name="US DOE Joint Genome Institute (JGI-PGF)"/>
            <person name="Walter F."/>
            <person name="Albersmeier A."/>
            <person name="Kalinowski J."/>
            <person name="Ruckert C."/>
        </authorList>
    </citation>
    <scope>NUCLEOTIDE SEQUENCE</scope>
    <source>
        <strain evidence="2">CGMCC 1.15082</strain>
    </source>
</reference>
<name>A0A916SFS8_9HYPH</name>
<gene>
    <name evidence="2" type="ORF">GCM10011491_28280</name>
</gene>
<comment type="caution">
    <text evidence="2">The sequence shown here is derived from an EMBL/GenBank/DDBJ whole genome shotgun (WGS) entry which is preliminary data.</text>
</comment>